<dbReference type="GO" id="GO:0000727">
    <property type="term" value="P:double-strand break repair via break-induced replication"/>
    <property type="evidence" value="ECO:0007669"/>
    <property type="project" value="TreeGrafter"/>
</dbReference>
<evidence type="ECO:0000313" key="10">
    <source>
        <dbReference type="Proteomes" id="UP000193986"/>
    </source>
</evidence>
<dbReference type="OrthoDB" id="8775810at2759"/>
<feature type="compositionally biased region" description="Pro residues" evidence="8">
    <location>
        <begin position="378"/>
        <end position="392"/>
    </location>
</feature>
<feature type="compositionally biased region" description="Low complexity" evidence="8">
    <location>
        <begin position="487"/>
        <end position="510"/>
    </location>
</feature>
<dbReference type="GO" id="GO:0031261">
    <property type="term" value="C:DNA replication preinitiation complex"/>
    <property type="evidence" value="ECO:0007669"/>
    <property type="project" value="TreeGrafter"/>
</dbReference>
<protein>
    <recommendedName>
        <fullName evidence="3 7">DNA replication regulator SLD2</fullName>
    </recommendedName>
</protein>
<dbReference type="EMBL" id="MCFC01000038">
    <property type="protein sequence ID" value="ORY27476.1"/>
    <property type="molecule type" value="Genomic_DNA"/>
</dbReference>
<feature type="compositionally biased region" description="Basic and acidic residues" evidence="8">
    <location>
        <begin position="258"/>
        <end position="279"/>
    </location>
</feature>
<comment type="function">
    <text evidence="7">Has a role in the initiation of DNA replication. Required at S-phase checkpoint.</text>
</comment>
<evidence type="ECO:0000256" key="3">
    <source>
        <dbReference type="ARBA" id="ARBA00018363"/>
    </source>
</evidence>
<proteinExistence type="inferred from homology"/>
<dbReference type="GO" id="GO:0003697">
    <property type="term" value="F:single-stranded DNA binding"/>
    <property type="evidence" value="ECO:0007669"/>
    <property type="project" value="TreeGrafter"/>
</dbReference>
<organism evidence="9 10">
    <name type="scientific">Naematelia encephala</name>
    <dbReference type="NCBI Taxonomy" id="71784"/>
    <lineage>
        <taxon>Eukaryota</taxon>
        <taxon>Fungi</taxon>
        <taxon>Dikarya</taxon>
        <taxon>Basidiomycota</taxon>
        <taxon>Agaricomycotina</taxon>
        <taxon>Tremellomycetes</taxon>
        <taxon>Tremellales</taxon>
        <taxon>Naemateliaceae</taxon>
        <taxon>Naematelia</taxon>
    </lineage>
</organism>
<dbReference type="Gene3D" id="1.10.10.1460">
    <property type="match status" value="1"/>
</dbReference>
<sequence>MDLPAIRTAVKSWEKTFKSQYGRDPTKDDIKQDPSGIAKQYALYRQLSKASGSSSQSQSHRLPSSSSAASRSSNGESSRPTTTPRVRPMNEHPTTPTPPARRRSSAAESIADIPSRNLKRTASKAALQPHPSSPPSLLSSSRPSFITPKKPRPSYSGPVVDPNPLNPFASPSKSATKSIEATSPFIHASSPRKLKEVIQANSLRKVRERESAKAEITPRTRARKRLKGEWVEDTPIKDKAPRRRRGEGRSVVDQGDDGFGREASIRGRMKMIEEDRLAVEAESDDELGPSPVKRPAGMLRAFTELLGESDRPVVKLNGVSDAQRQPSREKSGRLDSLGGSSKDEQGKERAEAVRSISQESGVSPSHPGQPEHRISIAPPSPPVEVLPPPSPDPEIETAISIPTPSRSQARTKVLSLSDDEIDEWDPEAGPIRHRVVITGTRRVPAVRRSSSDEYDEVSASEDGDENDQDHDHDRDLEEAPPPLVEGTTATSPSSPSSASLAPPLMSVLSLHSPSRKKQGQLNDLRVKAIFNPRDATRLKALRKGQEIYVSGEIDNAAEEEDVIGLYEVGMVAESLGDEAREGDDDWDSENEGWKRDTAGLGLDDDDGW</sequence>
<dbReference type="InterPro" id="IPR040203">
    <property type="entry name" value="Sld2"/>
</dbReference>
<feature type="compositionally biased region" description="Basic and acidic residues" evidence="8">
    <location>
        <begin position="227"/>
        <end position="239"/>
    </location>
</feature>
<feature type="region of interest" description="Disordered" evidence="8">
    <location>
        <begin position="202"/>
        <end position="521"/>
    </location>
</feature>
<dbReference type="GO" id="GO:0006270">
    <property type="term" value="P:DNA replication initiation"/>
    <property type="evidence" value="ECO:0007669"/>
    <property type="project" value="UniProtKB-UniRule"/>
</dbReference>
<keyword evidence="10" id="KW-1185">Reference proteome</keyword>
<evidence type="ECO:0000256" key="4">
    <source>
        <dbReference type="ARBA" id="ARBA00022705"/>
    </source>
</evidence>
<feature type="compositionally biased region" description="Acidic residues" evidence="8">
    <location>
        <begin position="580"/>
        <end position="590"/>
    </location>
</feature>
<keyword evidence="6 7" id="KW-0131">Cell cycle</keyword>
<evidence type="ECO:0000256" key="2">
    <source>
        <dbReference type="ARBA" id="ARBA00007276"/>
    </source>
</evidence>
<evidence type="ECO:0000256" key="5">
    <source>
        <dbReference type="ARBA" id="ARBA00023242"/>
    </source>
</evidence>
<dbReference type="InterPro" id="IPR021110">
    <property type="entry name" value="DNA_rep_checkpnt_protein"/>
</dbReference>
<evidence type="ECO:0000256" key="8">
    <source>
        <dbReference type="SAM" id="MobiDB-lite"/>
    </source>
</evidence>
<feature type="compositionally biased region" description="Basic and acidic residues" evidence="8">
    <location>
        <begin position="205"/>
        <end position="218"/>
    </location>
</feature>
<dbReference type="AlphaFoldDB" id="A0A1Y2AYB7"/>
<feature type="compositionally biased region" description="Basic and acidic residues" evidence="8">
    <location>
        <begin position="341"/>
        <end position="352"/>
    </location>
</feature>
<evidence type="ECO:0000256" key="6">
    <source>
        <dbReference type="ARBA" id="ARBA00023306"/>
    </source>
</evidence>
<dbReference type="Proteomes" id="UP000193986">
    <property type="component" value="Unassembled WGS sequence"/>
</dbReference>
<feature type="region of interest" description="Disordered" evidence="8">
    <location>
        <begin position="575"/>
        <end position="608"/>
    </location>
</feature>
<evidence type="ECO:0000313" key="9">
    <source>
        <dbReference type="EMBL" id="ORY27476.1"/>
    </source>
</evidence>
<evidence type="ECO:0000256" key="7">
    <source>
        <dbReference type="RuleBase" id="RU367067"/>
    </source>
</evidence>
<keyword evidence="5 7" id="KW-0539">Nucleus</keyword>
<dbReference type="Pfam" id="PF11719">
    <property type="entry name" value="Drc1-Sld2"/>
    <property type="match status" value="1"/>
</dbReference>
<feature type="region of interest" description="Disordered" evidence="8">
    <location>
        <begin position="1"/>
        <end position="186"/>
    </location>
</feature>
<dbReference type="PANTHER" id="PTHR28124">
    <property type="entry name" value="DNA REPLICATION REGULATOR SLD2"/>
    <property type="match status" value="1"/>
</dbReference>
<comment type="similarity">
    <text evidence="2 7">Belongs to the SLD2 family.</text>
</comment>
<comment type="caution">
    <text evidence="9">The sequence shown here is derived from an EMBL/GenBank/DDBJ whole genome shotgun (WGS) entry which is preliminary data.</text>
</comment>
<dbReference type="CDD" id="cd22289">
    <property type="entry name" value="RecQL4_SLD2_NTD"/>
    <property type="match status" value="1"/>
</dbReference>
<evidence type="ECO:0000256" key="1">
    <source>
        <dbReference type="ARBA" id="ARBA00004123"/>
    </source>
</evidence>
<dbReference type="PANTHER" id="PTHR28124:SF1">
    <property type="entry name" value="DNA REPLICATION REGULATOR SLD2"/>
    <property type="match status" value="1"/>
</dbReference>
<gene>
    <name evidence="9" type="ORF">BCR39DRAFT_538187</name>
</gene>
<feature type="compositionally biased region" description="Polar residues" evidence="8">
    <location>
        <begin position="400"/>
        <end position="410"/>
    </location>
</feature>
<feature type="compositionally biased region" description="Acidic residues" evidence="8">
    <location>
        <begin position="452"/>
        <end position="468"/>
    </location>
</feature>
<feature type="compositionally biased region" description="Low complexity" evidence="8">
    <location>
        <begin position="45"/>
        <end position="78"/>
    </location>
</feature>
<dbReference type="InParanoid" id="A0A1Y2AYB7"/>
<accession>A0A1Y2AYB7</accession>
<feature type="compositionally biased region" description="Acidic residues" evidence="8">
    <location>
        <begin position="417"/>
        <end position="426"/>
    </location>
</feature>
<reference evidence="9 10" key="1">
    <citation type="submission" date="2016-07" db="EMBL/GenBank/DDBJ databases">
        <title>Pervasive Adenine N6-methylation of Active Genes in Fungi.</title>
        <authorList>
            <consortium name="DOE Joint Genome Institute"/>
            <person name="Mondo S.J."/>
            <person name="Dannebaum R.O."/>
            <person name="Kuo R.C."/>
            <person name="Labutti K."/>
            <person name="Haridas S."/>
            <person name="Kuo A."/>
            <person name="Salamov A."/>
            <person name="Ahrendt S.R."/>
            <person name="Lipzen A."/>
            <person name="Sullivan W."/>
            <person name="Andreopoulos W.B."/>
            <person name="Clum A."/>
            <person name="Lindquist E."/>
            <person name="Daum C."/>
            <person name="Ramamoorthy G.K."/>
            <person name="Gryganskyi A."/>
            <person name="Culley D."/>
            <person name="Magnuson J.K."/>
            <person name="James T.Y."/>
            <person name="O'Malley M.A."/>
            <person name="Stajich J.E."/>
            <person name="Spatafora J.W."/>
            <person name="Visel A."/>
            <person name="Grigoriev I.V."/>
        </authorList>
    </citation>
    <scope>NUCLEOTIDE SEQUENCE [LARGE SCALE GENOMIC DNA]</scope>
    <source>
        <strain evidence="9 10">68-887.2</strain>
    </source>
</reference>
<name>A0A1Y2AYB7_9TREE</name>
<dbReference type="GO" id="GO:0003688">
    <property type="term" value="F:DNA replication origin binding"/>
    <property type="evidence" value="ECO:0007669"/>
    <property type="project" value="TreeGrafter"/>
</dbReference>
<keyword evidence="4 7" id="KW-0235">DNA replication</keyword>
<feature type="compositionally biased region" description="Low complexity" evidence="8">
    <location>
        <begin position="135"/>
        <end position="144"/>
    </location>
</feature>
<comment type="subcellular location">
    <subcellularLocation>
        <location evidence="1 7">Nucleus</location>
    </subcellularLocation>
</comment>
<dbReference type="GO" id="GO:1902977">
    <property type="term" value="P:mitotic DNA replication preinitiation complex assembly"/>
    <property type="evidence" value="ECO:0007669"/>
    <property type="project" value="TreeGrafter"/>
</dbReference>
<dbReference type="STRING" id="71784.A0A1Y2AYB7"/>
<feature type="compositionally biased region" description="Polar residues" evidence="8">
    <location>
        <begin position="169"/>
        <end position="181"/>
    </location>
</feature>